<keyword evidence="6" id="KW-1185">Reference proteome</keyword>
<feature type="domain" description="Tryptophan synthase beta chain-like PALP" evidence="4">
    <location>
        <begin position="68"/>
        <end position="373"/>
    </location>
</feature>
<dbReference type="InterPro" id="IPR036052">
    <property type="entry name" value="TrpB-like_PALP_sf"/>
</dbReference>
<evidence type="ECO:0000313" key="5">
    <source>
        <dbReference type="EMBL" id="TKR26028.1"/>
    </source>
</evidence>
<dbReference type="InterPro" id="IPR001926">
    <property type="entry name" value="TrpB-like_PALP"/>
</dbReference>
<keyword evidence="3" id="KW-0456">Lyase</keyword>
<protein>
    <submittedName>
        <fullName evidence="5">Pyridoxal-phosphate dependent enzyme</fullName>
    </submittedName>
</protein>
<dbReference type="AlphaFoldDB" id="A0A4U5JDT4"/>
<evidence type="ECO:0000259" key="4">
    <source>
        <dbReference type="Pfam" id="PF00291"/>
    </source>
</evidence>
<evidence type="ECO:0000313" key="6">
    <source>
        <dbReference type="Proteomes" id="UP000308037"/>
    </source>
</evidence>
<dbReference type="GO" id="GO:0006567">
    <property type="term" value="P:L-threonine catabolic process"/>
    <property type="evidence" value="ECO:0007669"/>
    <property type="project" value="TreeGrafter"/>
</dbReference>
<evidence type="ECO:0000256" key="2">
    <source>
        <dbReference type="ARBA" id="ARBA00022898"/>
    </source>
</evidence>
<dbReference type="GO" id="GO:0003941">
    <property type="term" value="F:L-serine ammonia-lyase activity"/>
    <property type="evidence" value="ECO:0007669"/>
    <property type="project" value="TreeGrafter"/>
</dbReference>
<gene>
    <name evidence="5" type="ORF">DM868_05910</name>
</gene>
<organism evidence="5 6">
    <name type="scientific">Natronomonas salsuginis</name>
    <dbReference type="NCBI Taxonomy" id="2217661"/>
    <lineage>
        <taxon>Archaea</taxon>
        <taxon>Methanobacteriati</taxon>
        <taxon>Methanobacteriota</taxon>
        <taxon>Stenosarchaea group</taxon>
        <taxon>Halobacteria</taxon>
        <taxon>Halobacteriales</taxon>
        <taxon>Natronomonadaceae</taxon>
        <taxon>Natronomonas</taxon>
    </lineage>
</organism>
<dbReference type="Proteomes" id="UP000308037">
    <property type="component" value="Unassembled WGS sequence"/>
</dbReference>
<dbReference type="EMBL" id="QKNX01000002">
    <property type="protein sequence ID" value="TKR26028.1"/>
    <property type="molecule type" value="Genomic_DNA"/>
</dbReference>
<dbReference type="PANTHER" id="PTHR48078">
    <property type="entry name" value="THREONINE DEHYDRATASE, MITOCHONDRIAL-RELATED"/>
    <property type="match status" value="1"/>
</dbReference>
<comment type="cofactor">
    <cofactor evidence="1">
        <name>pyridoxal 5'-phosphate</name>
        <dbReference type="ChEBI" id="CHEBI:597326"/>
    </cofactor>
</comment>
<reference evidence="5 6" key="1">
    <citation type="submission" date="2019-04" db="EMBL/GenBank/DDBJ databases">
        <title>Natronomonas sp. F20-122 a newhaloarchaeon isolated from a saline saltern of Isla Bacuta, Huelva, Spain.</title>
        <authorList>
            <person name="Duran-Viseras A."/>
            <person name="Sanchez-Porro C."/>
            <person name="Ventosa A."/>
        </authorList>
    </citation>
    <scope>NUCLEOTIDE SEQUENCE [LARGE SCALE GENOMIC DNA]</scope>
    <source>
        <strain evidence="5 6">F20-122</strain>
    </source>
</reference>
<dbReference type="OrthoDB" id="341080at2157"/>
<keyword evidence="2" id="KW-0663">Pyridoxal phosphate</keyword>
<dbReference type="Gene3D" id="3.40.50.1100">
    <property type="match status" value="2"/>
</dbReference>
<dbReference type="SUPFAM" id="SSF53686">
    <property type="entry name" value="Tryptophan synthase beta subunit-like PLP-dependent enzymes"/>
    <property type="match status" value="1"/>
</dbReference>
<accession>A0A4U5JDT4</accession>
<dbReference type="Pfam" id="PF00291">
    <property type="entry name" value="PALP"/>
    <property type="match status" value="1"/>
</dbReference>
<dbReference type="GO" id="GO:0004794">
    <property type="term" value="F:threonine deaminase activity"/>
    <property type="evidence" value="ECO:0007669"/>
    <property type="project" value="TreeGrafter"/>
</dbReference>
<sequence length="392" mass="40869">MSAFEGFHCTDCGATTDGDDATRCPDCGGSLDARYDLDELDLSREMLAERSGGWKHRELLPVVPSGMGEGDTPLVEAPRLADELGIERVLIKNEAHNPTGSVTDRGLALVAETAARADADTLALATSGDGGQSASAYAARAGLTSRSFVPSRTPFMAKAMINVHGGDMRVVEGRFDDAREAYEDARESMPAAEKETWFPAGPFDSPFRHEGAKPIYYEVAEQLEWTAPDAIVTPVGHGATLAGIWKGAREFESVGVIEGTPTLYAAQPDGCAPVVEALETDADPVPWEVPDTVVGSLEIPDPAGGLAAVEAVRASGGSGVAVDDQDLLDSAATVAQHGGLEISIACGAATAGAWELAENGAFDADDTVVLLNTAAGNKDADIIRSRLMSRGI</sequence>
<name>A0A4U5JDT4_9EURY</name>
<dbReference type="CDD" id="cd01563">
    <property type="entry name" value="Thr-synth_1"/>
    <property type="match status" value="1"/>
</dbReference>
<dbReference type="InterPro" id="IPR050147">
    <property type="entry name" value="Ser/Thr_Dehydratase"/>
</dbReference>
<dbReference type="GO" id="GO:0006565">
    <property type="term" value="P:L-serine catabolic process"/>
    <property type="evidence" value="ECO:0007669"/>
    <property type="project" value="TreeGrafter"/>
</dbReference>
<proteinExistence type="predicted"/>
<dbReference type="GO" id="GO:0009097">
    <property type="term" value="P:isoleucine biosynthetic process"/>
    <property type="evidence" value="ECO:0007669"/>
    <property type="project" value="TreeGrafter"/>
</dbReference>
<evidence type="ECO:0000256" key="3">
    <source>
        <dbReference type="ARBA" id="ARBA00023239"/>
    </source>
</evidence>
<dbReference type="RefSeq" id="WP_137275946.1">
    <property type="nucleotide sequence ID" value="NZ_QKNX01000002.1"/>
</dbReference>
<dbReference type="PANTHER" id="PTHR48078:SF6">
    <property type="entry name" value="L-THREONINE DEHYDRATASE CATABOLIC TDCB"/>
    <property type="match status" value="1"/>
</dbReference>
<evidence type="ECO:0000256" key="1">
    <source>
        <dbReference type="ARBA" id="ARBA00001933"/>
    </source>
</evidence>
<comment type="caution">
    <text evidence="5">The sequence shown here is derived from an EMBL/GenBank/DDBJ whole genome shotgun (WGS) entry which is preliminary data.</text>
</comment>